<proteinExistence type="predicted"/>
<gene>
    <name evidence="1" type="ORF">B0I36DRAFT_370378</name>
</gene>
<organism evidence="1 2">
    <name type="scientific">Microdochium trichocladiopsis</name>
    <dbReference type="NCBI Taxonomy" id="1682393"/>
    <lineage>
        <taxon>Eukaryota</taxon>
        <taxon>Fungi</taxon>
        <taxon>Dikarya</taxon>
        <taxon>Ascomycota</taxon>
        <taxon>Pezizomycotina</taxon>
        <taxon>Sordariomycetes</taxon>
        <taxon>Xylariomycetidae</taxon>
        <taxon>Xylariales</taxon>
        <taxon>Microdochiaceae</taxon>
        <taxon>Microdochium</taxon>
    </lineage>
</organism>
<dbReference type="InterPro" id="IPR036047">
    <property type="entry name" value="F-box-like_dom_sf"/>
</dbReference>
<dbReference type="AlphaFoldDB" id="A0A9P8XSV1"/>
<dbReference type="SUPFAM" id="SSF81383">
    <property type="entry name" value="F-box domain"/>
    <property type="match status" value="1"/>
</dbReference>
<dbReference type="GeneID" id="70189449"/>
<accession>A0A9P8XSV1</accession>
<comment type="caution">
    <text evidence="1">The sequence shown here is derived from an EMBL/GenBank/DDBJ whole genome shotgun (WGS) entry which is preliminary data.</text>
</comment>
<protein>
    <recommendedName>
        <fullName evidence="3">F-box domain-containing protein</fullName>
    </recommendedName>
</protein>
<evidence type="ECO:0000313" key="1">
    <source>
        <dbReference type="EMBL" id="KAH7009447.1"/>
    </source>
</evidence>
<dbReference type="OrthoDB" id="3800738at2759"/>
<sequence length="206" mass="23140">MPSASERVFGTPELLELIFLALPQRDLFAAAQRVCQKWHRHILTSICLQRLLGFAPDDNRPSTTREHGDLLLQRFPKLLMRTYTFPQSTGRQFRGVYDFPEGLLMGELIFTGMQRLGPGFPGARTDPEPPGRPVSFSLSCRRTDVEAACRYWDGGAEESYWCWEDRERETMGDEAGVLAAQTDAVLVFWMGNVDSGGHVLGSRGEA</sequence>
<dbReference type="Gene3D" id="1.20.1280.50">
    <property type="match status" value="1"/>
</dbReference>
<reference evidence="1" key="1">
    <citation type="journal article" date="2021" name="Nat. Commun.">
        <title>Genetic determinants of endophytism in the Arabidopsis root mycobiome.</title>
        <authorList>
            <person name="Mesny F."/>
            <person name="Miyauchi S."/>
            <person name="Thiergart T."/>
            <person name="Pickel B."/>
            <person name="Atanasova L."/>
            <person name="Karlsson M."/>
            <person name="Huettel B."/>
            <person name="Barry K.W."/>
            <person name="Haridas S."/>
            <person name="Chen C."/>
            <person name="Bauer D."/>
            <person name="Andreopoulos W."/>
            <person name="Pangilinan J."/>
            <person name="LaButti K."/>
            <person name="Riley R."/>
            <person name="Lipzen A."/>
            <person name="Clum A."/>
            <person name="Drula E."/>
            <person name="Henrissat B."/>
            <person name="Kohler A."/>
            <person name="Grigoriev I.V."/>
            <person name="Martin F.M."/>
            <person name="Hacquard S."/>
        </authorList>
    </citation>
    <scope>NUCLEOTIDE SEQUENCE</scope>
    <source>
        <strain evidence="1">MPI-CAGE-CH-0230</strain>
    </source>
</reference>
<dbReference type="CDD" id="cd09917">
    <property type="entry name" value="F-box_SF"/>
    <property type="match status" value="1"/>
</dbReference>
<dbReference type="EMBL" id="JAGTJQ010000018">
    <property type="protein sequence ID" value="KAH7009447.1"/>
    <property type="molecule type" value="Genomic_DNA"/>
</dbReference>
<name>A0A9P8XSV1_9PEZI</name>
<keyword evidence="2" id="KW-1185">Reference proteome</keyword>
<evidence type="ECO:0000313" key="2">
    <source>
        <dbReference type="Proteomes" id="UP000756346"/>
    </source>
</evidence>
<dbReference type="Proteomes" id="UP000756346">
    <property type="component" value="Unassembled WGS sequence"/>
</dbReference>
<evidence type="ECO:0008006" key="3">
    <source>
        <dbReference type="Google" id="ProtNLM"/>
    </source>
</evidence>
<dbReference type="RefSeq" id="XP_046004075.1">
    <property type="nucleotide sequence ID" value="XM_046159903.1"/>
</dbReference>